<dbReference type="EMBL" id="JAADYS010000057">
    <property type="protein sequence ID" value="KAF4472624.1"/>
    <property type="molecule type" value="Genomic_DNA"/>
</dbReference>
<dbReference type="OrthoDB" id="2148716at2759"/>
<protein>
    <recommendedName>
        <fullName evidence="1">SnoaL-like domain-containing protein</fullName>
    </recommendedName>
</protein>
<keyword evidence="3" id="KW-1185">Reference proteome</keyword>
<dbReference type="InterPro" id="IPR032710">
    <property type="entry name" value="NTF2-like_dom_sf"/>
</dbReference>
<evidence type="ECO:0000313" key="3">
    <source>
        <dbReference type="Proteomes" id="UP000554235"/>
    </source>
</evidence>
<gene>
    <name evidence="2" type="ORF">FALBO_491</name>
</gene>
<comment type="caution">
    <text evidence="2">The sequence shown here is derived from an EMBL/GenBank/DDBJ whole genome shotgun (WGS) entry which is preliminary data.</text>
</comment>
<organism evidence="2 3">
    <name type="scientific">Fusarium albosuccineum</name>
    <dbReference type="NCBI Taxonomy" id="1237068"/>
    <lineage>
        <taxon>Eukaryota</taxon>
        <taxon>Fungi</taxon>
        <taxon>Dikarya</taxon>
        <taxon>Ascomycota</taxon>
        <taxon>Pezizomycotina</taxon>
        <taxon>Sordariomycetes</taxon>
        <taxon>Hypocreomycetidae</taxon>
        <taxon>Hypocreales</taxon>
        <taxon>Nectriaceae</taxon>
        <taxon>Fusarium</taxon>
        <taxon>Fusarium decemcellulare species complex</taxon>
    </lineage>
</organism>
<reference evidence="2 3" key="1">
    <citation type="submission" date="2020-01" db="EMBL/GenBank/DDBJ databases">
        <title>Identification and distribution of gene clusters putatively required for synthesis of sphingolipid metabolism inhibitors in phylogenetically diverse species of the filamentous fungus Fusarium.</title>
        <authorList>
            <person name="Kim H.-S."/>
            <person name="Busman M."/>
            <person name="Brown D.W."/>
            <person name="Divon H."/>
            <person name="Uhlig S."/>
            <person name="Proctor R.H."/>
        </authorList>
    </citation>
    <scope>NUCLEOTIDE SEQUENCE [LARGE SCALE GENOMIC DNA]</scope>
    <source>
        <strain evidence="2 3">NRRL 20459</strain>
    </source>
</reference>
<accession>A0A8H4PH36</accession>
<dbReference type="InterPro" id="IPR037401">
    <property type="entry name" value="SnoaL-like"/>
</dbReference>
<dbReference type="Proteomes" id="UP000554235">
    <property type="component" value="Unassembled WGS sequence"/>
</dbReference>
<sequence>MSTLAANLSLSDREAIPDALYRSIIGLDTNDQTIFKSAWHRDAVFIFDGNPAIETLDGILATTFKLIGSSLDTTHMVSNARIDVKDGADTAALTAHALAQHYRKGEGRNPQASRFLTGSLYNVDLVKDKSEGLWKITRFELNVVWNEGDPSILAH</sequence>
<dbReference type="Pfam" id="PF13577">
    <property type="entry name" value="SnoaL_4"/>
    <property type="match status" value="1"/>
</dbReference>
<feature type="domain" description="SnoaL-like" evidence="1">
    <location>
        <begin position="9"/>
        <end position="139"/>
    </location>
</feature>
<dbReference type="AlphaFoldDB" id="A0A8H4PH36"/>
<name>A0A8H4PH36_9HYPO</name>
<dbReference type="SUPFAM" id="SSF54427">
    <property type="entry name" value="NTF2-like"/>
    <property type="match status" value="1"/>
</dbReference>
<evidence type="ECO:0000313" key="2">
    <source>
        <dbReference type="EMBL" id="KAF4472624.1"/>
    </source>
</evidence>
<dbReference type="Gene3D" id="3.10.450.50">
    <property type="match status" value="1"/>
</dbReference>
<proteinExistence type="predicted"/>
<evidence type="ECO:0000259" key="1">
    <source>
        <dbReference type="Pfam" id="PF13577"/>
    </source>
</evidence>